<feature type="compositionally biased region" description="Basic residues" evidence="1">
    <location>
        <begin position="69"/>
        <end position="79"/>
    </location>
</feature>
<evidence type="ECO:0000313" key="3">
    <source>
        <dbReference type="Proteomes" id="UP001472677"/>
    </source>
</evidence>
<feature type="region of interest" description="Disordered" evidence="1">
    <location>
        <begin position="1"/>
        <end position="41"/>
    </location>
</feature>
<name>A0ABR2CFP8_9ROSI</name>
<comment type="caution">
    <text evidence="2">The sequence shown here is derived from an EMBL/GenBank/DDBJ whole genome shotgun (WGS) entry which is preliminary data.</text>
</comment>
<feature type="region of interest" description="Disordered" evidence="1">
    <location>
        <begin position="53"/>
        <end position="100"/>
    </location>
</feature>
<protein>
    <recommendedName>
        <fullName evidence="4">DET1- and DDB1-associated protein 1</fullName>
    </recommendedName>
</protein>
<keyword evidence="3" id="KW-1185">Reference proteome</keyword>
<proteinExistence type="predicted"/>
<gene>
    <name evidence="2" type="ORF">V6N12_017509</name>
</gene>
<reference evidence="2 3" key="1">
    <citation type="journal article" date="2024" name="G3 (Bethesda)">
        <title>Genome assembly of Hibiscus sabdariffa L. provides insights into metabolisms of medicinal natural products.</title>
        <authorList>
            <person name="Kim T."/>
        </authorList>
    </citation>
    <scope>NUCLEOTIDE SEQUENCE [LARGE SCALE GENOMIC DNA]</scope>
    <source>
        <strain evidence="2">TK-2024</strain>
        <tissue evidence="2">Old leaves</tissue>
    </source>
</reference>
<dbReference type="EMBL" id="JBBPBM010000053">
    <property type="protein sequence ID" value="KAK8518360.1"/>
    <property type="molecule type" value="Genomic_DNA"/>
</dbReference>
<dbReference type="Proteomes" id="UP001472677">
    <property type="component" value="Unassembled WGS sequence"/>
</dbReference>
<evidence type="ECO:0000313" key="2">
    <source>
        <dbReference type="EMBL" id="KAK8518360.1"/>
    </source>
</evidence>
<organism evidence="2 3">
    <name type="scientific">Hibiscus sabdariffa</name>
    <name type="common">roselle</name>
    <dbReference type="NCBI Taxonomy" id="183260"/>
    <lineage>
        <taxon>Eukaryota</taxon>
        <taxon>Viridiplantae</taxon>
        <taxon>Streptophyta</taxon>
        <taxon>Embryophyta</taxon>
        <taxon>Tracheophyta</taxon>
        <taxon>Spermatophyta</taxon>
        <taxon>Magnoliopsida</taxon>
        <taxon>eudicotyledons</taxon>
        <taxon>Gunneridae</taxon>
        <taxon>Pentapetalae</taxon>
        <taxon>rosids</taxon>
        <taxon>malvids</taxon>
        <taxon>Malvales</taxon>
        <taxon>Malvaceae</taxon>
        <taxon>Malvoideae</taxon>
        <taxon>Hibiscus</taxon>
    </lineage>
</organism>
<evidence type="ECO:0008006" key="4">
    <source>
        <dbReference type="Google" id="ProtNLM"/>
    </source>
</evidence>
<evidence type="ECO:0000256" key="1">
    <source>
        <dbReference type="SAM" id="MobiDB-lite"/>
    </source>
</evidence>
<accession>A0ABR2CFP8</accession>
<feature type="compositionally biased region" description="Polar residues" evidence="1">
    <location>
        <begin position="1"/>
        <end position="25"/>
    </location>
</feature>
<sequence>MTHSPPSFNPYSFNNRNLATHSTLHLPSKPPSNETHPDLMSSVSTKILVKYIQNRKPPEIKPKSGQTTKKSKTKAKRTRIAYLQSRGSLRNRGSDEFERE</sequence>